<evidence type="ECO:0000256" key="7">
    <source>
        <dbReference type="ARBA" id="ARBA00022490"/>
    </source>
</evidence>
<reference evidence="12 13" key="1">
    <citation type="journal article" date="2020" name="ISME J.">
        <title>Uncovering the hidden diversity of litter-decomposition mechanisms in mushroom-forming fungi.</title>
        <authorList>
            <person name="Floudas D."/>
            <person name="Bentzer J."/>
            <person name="Ahren D."/>
            <person name="Johansson T."/>
            <person name="Persson P."/>
            <person name="Tunlid A."/>
        </authorList>
    </citation>
    <scope>NUCLEOTIDE SEQUENCE [LARGE SCALE GENOMIC DNA]</scope>
    <source>
        <strain evidence="12 13">CBS 291.85</strain>
    </source>
</reference>
<accession>A0A8H5G079</accession>
<protein>
    <recommendedName>
        <fullName evidence="5">Probable RNA polymerase II nuclear localization protein SLC7A6OS</fullName>
    </recommendedName>
</protein>
<feature type="compositionally biased region" description="Acidic residues" evidence="10">
    <location>
        <begin position="254"/>
        <end position="264"/>
    </location>
</feature>
<evidence type="ECO:0000313" key="12">
    <source>
        <dbReference type="EMBL" id="KAF5355272.1"/>
    </source>
</evidence>
<dbReference type="Proteomes" id="UP000559256">
    <property type="component" value="Unassembled WGS sequence"/>
</dbReference>
<dbReference type="PANTHER" id="PTHR31196:SF2">
    <property type="entry name" value="RNA POLYMERASE II NUCLEAR LOCALIZATION PROTEIN SLC7A6OS-RELATED"/>
    <property type="match status" value="1"/>
</dbReference>
<evidence type="ECO:0000256" key="4">
    <source>
        <dbReference type="ARBA" id="ARBA00010218"/>
    </source>
</evidence>
<comment type="function">
    <text evidence="1">Directs RNA polymerase II nuclear import.</text>
</comment>
<organism evidence="12 13">
    <name type="scientific">Tetrapyrgos nigripes</name>
    <dbReference type="NCBI Taxonomy" id="182062"/>
    <lineage>
        <taxon>Eukaryota</taxon>
        <taxon>Fungi</taxon>
        <taxon>Dikarya</taxon>
        <taxon>Basidiomycota</taxon>
        <taxon>Agaricomycotina</taxon>
        <taxon>Agaricomycetes</taxon>
        <taxon>Agaricomycetidae</taxon>
        <taxon>Agaricales</taxon>
        <taxon>Marasmiineae</taxon>
        <taxon>Marasmiaceae</taxon>
        <taxon>Tetrapyrgos</taxon>
    </lineage>
</organism>
<dbReference type="EMBL" id="JAACJM010000057">
    <property type="protein sequence ID" value="KAF5355272.1"/>
    <property type="molecule type" value="Genomic_DNA"/>
</dbReference>
<evidence type="ECO:0000256" key="2">
    <source>
        <dbReference type="ARBA" id="ARBA00004123"/>
    </source>
</evidence>
<evidence type="ECO:0000256" key="6">
    <source>
        <dbReference type="ARBA" id="ARBA00022448"/>
    </source>
</evidence>
<gene>
    <name evidence="12" type="ORF">D9758_006062</name>
</gene>
<evidence type="ECO:0000313" key="13">
    <source>
        <dbReference type="Proteomes" id="UP000559256"/>
    </source>
</evidence>
<dbReference type="Pfam" id="PF08574">
    <property type="entry name" value="Iwr1"/>
    <property type="match status" value="1"/>
</dbReference>
<proteinExistence type="inferred from homology"/>
<evidence type="ECO:0000256" key="9">
    <source>
        <dbReference type="ARBA" id="ARBA00023242"/>
    </source>
</evidence>
<comment type="caution">
    <text evidence="12">The sequence shown here is derived from an EMBL/GenBank/DDBJ whole genome shotgun (WGS) entry which is preliminary data.</text>
</comment>
<keyword evidence="6" id="KW-0813">Transport</keyword>
<feature type="compositionally biased region" description="Basic and acidic residues" evidence="10">
    <location>
        <begin position="93"/>
        <end position="113"/>
    </location>
</feature>
<comment type="subcellular location">
    <subcellularLocation>
        <location evidence="3">Cytoplasm</location>
    </subcellularLocation>
    <subcellularLocation>
        <location evidence="2">Nucleus</location>
    </subcellularLocation>
</comment>
<name>A0A8H5G079_9AGAR</name>
<dbReference type="GO" id="GO:0005737">
    <property type="term" value="C:cytoplasm"/>
    <property type="evidence" value="ECO:0007669"/>
    <property type="project" value="UniProtKB-SubCell"/>
</dbReference>
<dbReference type="PANTHER" id="PTHR31196">
    <property type="entry name" value="RNA POLYMERASE II NUCLEAR LOCALIZATION PROTEIN SLC7A6OS-RELATED"/>
    <property type="match status" value="1"/>
</dbReference>
<keyword evidence="13" id="KW-1185">Reference proteome</keyword>
<evidence type="ECO:0000259" key="11">
    <source>
        <dbReference type="Pfam" id="PF08574"/>
    </source>
</evidence>
<dbReference type="GO" id="GO:0015031">
    <property type="term" value="P:protein transport"/>
    <property type="evidence" value="ECO:0007669"/>
    <property type="project" value="UniProtKB-KW"/>
</dbReference>
<comment type="similarity">
    <text evidence="4">Belongs to the IWR1/SLC7A6OS family.</text>
</comment>
<keyword evidence="8" id="KW-0653">Protein transport</keyword>
<feature type="region of interest" description="Disordered" evidence="10">
    <location>
        <begin position="77"/>
        <end position="130"/>
    </location>
</feature>
<keyword evidence="7" id="KW-0963">Cytoplasm</keyword>
<sequence>MLPPEQQQQQPYTILRIKRKRNEEPLDALVIESGARRKKSRPSAGIFQFAQTIEEGVWEDGVQQKLIQDQLARLARLSQPVPPQPTSLSPSKPRREISDPNHHYTVVERETPKTEAPWQAQPPSVLSSKDLEEQKANADFKMYDAIRSDDVGKNEELDPQMEKLLPMLQDYLRTTDPALADSVTSAQDDDYVWDLFYHAPGSAKDWTQTSTVGTVAGLPPLGTQDDSDSDTDSEVEDEANEDSNSEGYYKNDYPDEESDSDSDGSEGSGSYHDGSDIDDYDDGSDHEWR</sequence>
<evidence type="ECO:0000256" key="10">
    <source>
        <dbReference type="SAM" id="MobiDB-lite"/>
    </source>
</evidence>
<evidence type="ECO:0000256" key="3">
    <source>
        <dbReference type="ARBA" id="ARBA00004496"/>
    </source>
</evidence>
<dbReference type="AlphaFoldDB" id="A0A8H5G079"/>
<evidence type="ECO:0000256" key="1">
    <source>
        <dbReference type="ARBA" id="ARBA00003202"/>
    </source>
</evidence>
<evidence type="ECO:0000256" key="5">
    <source>
        <dbReference type="ARBA" id="ARBA00017036"/>
    </source>
</evidence>
<feature type="domain" description="Transcription factor Iwr1" evidence="11">
    <location>
        <begin position="189"/>
        <end position="257"/>
    </location>
</feature>
<dbReference type="OrthoDB" id="6255506at2759"/>
<feature type="region of interest" description="Disordered" evidence="10">
    <location>
        <begin position="203"/>
        <end position="289"/>
    </location>
</feature>
<feature type="compositionally biased region" description="Acidic residues" evidence="10">
    <location>
        <begin position="225"/>
        <end position="244"/>
    </location>
</feature>
<dbReference type="GO" id="GO:0005634">
    <property type="term" value="C:nucleus"/>
    <property type="evidence" value="ECO:0007669"/>
    <property type="project" value="UniProtKB-SubCell"/>
</dbReference>
<evidence type="ECO:0000256" key="8">
    <source>
        <dbReference type="ARBA" id="ARBA00022927"/>
    </source>
</evidence>
<dbReference type="GO" id="GO:0032502">
    <property type="term" value="P:developmental process"/>
    <property type="evidence" value="ECO:0007669"/>
    <property type="project" value="TreeGrafter"/>
</dbReference>
<keyword evidence="9" id="KW-0539">Nucleus</keyword>
<dbReference type="InterPro" id="IPR013883">
    <property type="entry name" value="TF_Iwr1_dom"/>
</dbReference>
<dbReference type="InterPro" id="IPR040218">
    <property type="entry name" value="SLC7A6OS"/>
</dbReference>